<name>A0A6M2CX83_RHIMP</name>
<evidence type="ECO:0000256" key="6">
    <source>
        <dbReference type="ARBA" id="ARBA00022946"/>
    </source>
</evidence>
<keyword evidence="8" id="KW-0496">Mitochondrion</keyword>
<evidence type="ECO:0000256" key="8">
    <source>
        <dbReference type="ARBA" id="ARBA00023128"/>
    </source>
</evidence>
<comment type="subcellular location">
    <subcellularLocation>
        <location evidence="1">Mitochondrion</location>
    </subcellularLocation>
</comment>
<keyword evidence="6" id="KW-0809">Transit peptide</keyword>
<dbReference type="PROSITE" id="PS51675">
    <property type="entry name" value="SAM_MT_TRM10"/>
    <property type="match status" value="1"/>
</dbReference>
<keyword evidence="5" id="KW-0819">tRNA processing</keyword>
<dbReference type="GO" id="GO:0005739">
    <property type="term" value="C:mitochondrion"/>
    <property type="evidence" value="ECO:0007669"/>
    <property type="project" value="UniProtKB-SubCell"/>
</dbReference>
<dbReference type="PANTHER" id="PTHR13563">
    <property type="entry name" value="TRNA (GUANINE-9-) METHYLTRANSFERASE"/>
    <property type="match status" value="1"/>
</dbReference>
<dbReference type="GO" id="GO:0070131">
    <property type="term" value="P:positive regulation of mitochondrial translation"/>
    <property type="evidence" value="ECO:0007669"/>
    <property type="project" value="TreeGrafter"/>
</dbReference>
<evidence type="ECO:0000256" key="5">
    <source>
        <dbReference type="ARBA" id="ARBA00022694"/>
    </source>
</evidence>
<keyword evidence="4" id="KW-0949">S-adenosyl-L-methionine</keyword>
<dbReference type="EMBL" id="GHWJ01005655">
    <property type="protein sequence ID" value="NOV38392.1"/>
    <property type="molecule type" value="Transcribed_RNA"/>
</dbReference>
<evidence type="ECO:0000259" key="10">
    <source>
        <dbReference type="PROSITE" id="PS51675"/>
    </source>
</evidence>
<protein>
    <recommendedName>
        <fullName evidence="9">RNA (guanine-9-)-methyltransferase domain-containing protein 1</fullName>
    </recommendedName>
</protein>
<dbReference type="GO" id="GO:0097745">
    <property type="term" value="P:mitochondrial tRNA 5'-end processing"/>
    <property type="evidence" value="ECO:0007669"/>
    <property type="project" value="TreeGrafter"/>
</dbReference>
<dbReference type="OrthoDB" id="9976048at2759"/>
<dbReference type="Gene3D" id="3.40.1280.30">
    <property type="match status" value="1"/>
</dbReference>
<dbReference type="InterPro" id="IPR038459">
    <property type="entry name" value="MT_TRM10-typ_sf"/>
</dbReference>
<evidence type="ECO:0000256" key="1">
    <source>
        <dbReference type="ARBA" id="ARBA00004173"/>
    </source>
</evidence>
<dbReference type="VEuPathDB" id="VectorBase:LOC119174165"/>
<dbReference type="GO" id="GO:0000049">
    <property type="term" value="F:tRNA binding"/>
    <property type="evidence" value="ECO:0007669"/>
    <property type="project" value="TreeGrafter"/>
</dbReference>
<dbReference type="InterPro" id="IPR007356">
    <property type="entry name" value="tRNA_m1G_MeTrfase_euk"/>
</dbReference>
<evidence type="ECO:0000256" key="3">
    <source>
        <dbReference type="ARBA" id="ARBA00022679"/>
    </source>
</evidence>
<evidence type="ECO:0000256" key="4">
    <source>
        <dbReference type="ARBA" id="ARBA00022691"/>
    </source>
</evidence>
<accession>A0A6M2CX83</accession>
<dbReference type="InterPro" id="IPR028564">
    <property type="entry name" value="MT_TRM10-typ"/>
</dbReference>
<dbReference type="CDD" id="cd18102">
    <property type="entry name" value="Trm10_MRRP1"/>
    <property type="match status" value="1"/>
</dbReference>
<organism evidence="11">
    <name type="scientific">Rhipicephalus microplus</name>
    <name type="common">Cattle tick</name>
    <name type="synonym">Boophilus microplus</name>
    <dbReference type="NCBI Taxonomy" id="6941"/>
    <lineage>
        <taxon>Eukaryota</taxon>
        <taxon>Metazoa</taxon>
        <taxon>Ecdysozoa</taxon>
        <taxon>Arthropoda</taxon>
        <taxon>Chelicerata</taxon>
        <taxon>Arachnida</taxon>
        <taxon>Acari</taxon>
        <taxon>Parasitiformes</taxon>
        <taxon>Ixodida</taxon>
        <taxon>Ixodoidea</taxon>
        <taxon>Ixodidae</taxon>
        <taxon>Rhipicephalinae</taxon>
        <taxon>Rhipicephalus</taxon>
        <taxon>Boophilus</taxon>
    </lineage>
</organism>
<feature type="domain" description="SAM-dependent MTase TRM10-type" evidence="10">
    <location>
        <begin position="194"/>
        <end position="392"/>
    </location>
</feature>
<keyword evidence="2" id="KW-0489">Methyltransferase</keyword>
<dbReference type="InterPro" id="IPR025812">
    <property type="entry name" value="Trm10_C_MTase_dom"/>
</dbReference>
<keyword evidence="3" id="KW-0808">Transferase</keyword>
<evidence type="ECO:0000256" key="2">
    <source>
        <dbReference type="ARBA" id="ARBA00022603"/>
    </source>
</evidence>
<dbReference type="GO" id="GO:0032259">
    <property type="term" value="P:methylation"/>
    <property type="evidence" value="ECO:0007669"/>
    <property type="project" value="UniProtKB-KW"/>
</dbReference>
<reference evidence="11" key="1">
    <citation type="submission" date="2019-09" db="EMBL/GenBank/DDBJ databases">
        <title>Organ-specific transcriptomic study of the physiology of the cattle tick, Rhipicephalus microplus.</title>
        <authorList>
            <person name="Tirloni L."/>
            <person name="Braz G."/>
            <person name="Gandara A.C.P."/>
            <person name="Sabadin G.A."/>
            <person name="da Silva R.M."/>
            <person name="Guizzo M.G."/>
            <person name="Machado J.A."/>
            <person name="Costa E.P."/>
            <person name="Gomes H.F."/>
            <person name="Moraes J."/>
            <person name="Mota M.B.S."/>
            <person name="Mesquita R.D."/>
            <person name="Alvarenga P.H."/>
            <person name="Alves F."/>
            <person name="Seixas A."/>
            <person name="da Fonseca R.N."/>
            <person name="Fogaca A."/>
            <person name="Logullo C."/>
            <person name="Tanaka A."/>
            <person name="Daffre S."/>
            <person name="Termignoni C."/>
            <person name="Vaz I.S.Jr."/>
            <person name="Oliveira P.L."/>
            <person name="Ribeiro J.M."/>
        </authorList>
    </citation>
    <scope>NUCLEOTIDE SEQUENCE</scope>
    <source>
        <strain evidence="11">Porto Alegre</strain>
    </source>
</reference>
<dbReference type="AlphaFoldDB" id="A0A6M2CX83"/>
<dbReference type="GO" id="GO:0008168">
    <property type="term" value="F:methyltransferase activity"/>
    <property type="evidence" value="ECO:0007669"/>
    <property type="project" value="UniProtKB-KW"/>
</dbReference>
<keyword evidence="7" id="KW-0175">Coiled coil</keyword>
<evidence type="ECO:0000256" key="9">
    <source>
        <dbReference type="ARBA" id="ARBA00029803"/>
    </source>
</evidence>
<dbReference type="PANTHER" id="PTHR13563:SF5">
    <property type="entry name" value="TRNA METHYLTRANSFERASE 10 HOMOLOG C"/>
    <property type="match status" value="1"/>
</dbReference>
<dbReference type="GO" id="GO:0005654">
    <property type="term" value="C:nucleoplasm"/>
    <property type="evidence" value="ECO:0007669"/>
    <property type="project" value="TreeGrafter"/>
</dbReference>
<evidence type="ECO:0000313" key="11">
    <source>
        <dbReference type="EMBL" id="NOV38392.1"/>
    </source>
</evidence>
<proteinExistence type="predicted"/>
<sequence>MLPYHMIRSSLFQFNACQTCYVPRNKCWNVLIVLVPFCTRKFCCAVSTNKLADKVGQYDESTENDCVYRTSDFFGLAHDRKNKGRLRCLLREHKLRLKNGLRAPQELSSQDVVNLLAASSFRKRGRMFEYLFHREQKRLRQQRRELGDVASVSEDKPPLKRDFVSHTADRIDDYGLFRNSFLIRIQESAINRYYESRQVPAVLFGQSVVFDLGYDDAMSPRESNKAARDLLEAFGWNRLSRDPFHLHFCNASPNGATAQIMQKELFAACEHTLLSEITPNSYLDMFPKERLVYLTPDSENTLDTFDYDAVYVIGALVDKETKEGATRAKAASEGLRTARFPQTFTWHWQKGVPKPLHLTDVFKVLLALKRTNCWKYALKFLNSKVKKMKKKQNICIQLLHKGKQRNSSCSIAAMLQACV</sequence>
<evidence type="ECO:0000256" key="7">
    <source>
        <dbReference type="ARBA" id="ARBA00023054"/>
    </source>
</evidence>